<dbReference type="PROSITE" id="PS51257">
    <property type="entry name" value="PROKAR_LIPOPROTEIN"/>
    <property type="match status" value="1"/>
</dbReference>
<comment type="caution">
    <text evidence="2">The sequence shown here is derived from an EMBL/GenBank/DDBJ whole genome shotgun (WGS) entry which is preliminary data.</text>
</comment>
<evidence type="ECO:0000256" key="1">
    <source>
        <dbReference type="SAM" id="MobiDB-lite"/>
    </source>
</evidence>
<reference evidence="2 3" key="1">
    <citation type="journal article" date="2018" name="Elife">
        <title>Functional genomics of lipid metabolism in the oleaginous yeast Rhodosporidium toruloides.</title>
        <authorList>
            <person name="Coradetti S.T."/>
            <person name="Pinel D."/>
            <person name="Geiselman G."/>
            <person name="Ito M."/>
            <person name="Mondo S."/>
            <person name="Reilly M.C."/>
            <person name="Cheng Y.F."/>
            <person name="Bauer S."/>
            <person name="Grigoriev I."/>
            <person name="Gladden J.M."/>
            <person name="Simmons B.A."/>
            <person name="Brem R."/>
            <person name="Arkin A.P."/>
            <person name="Skerker J.M."/>
        </authorList>
    </citation>
    <scope>NUCLEOTIDE SEQUENCE [LARGE SCALE GENOMIC DNA]</scope>
    <source>
        <strain evidence="2 3">NBRC 0880</strain>
    </source>
</reference>
<name>A0A2S9ZW81_RHOTO</name>
<feature type="region of interest" description="Disordered" evidence="1">
    <location>
        <begin position="110"/>
        <end position="158"/>
    </location>
</feature>
<organism evidence="2 3">
    <name type="scientific">Rhodotorula toruloides</name>
    <name type="common">Yeast</name>
    <name type="synonym">Rhodosporidium toruloides</name>
    <dbReference type="NCBI Taxonomy" id="5286"/>
    <lineage>
        <taxon>Eukaryota</taxon>
        <taxon>Fungi</taxon>
        <taxon>Dikarya</taxon>
        <taxon>Basidiomycota</taxon>
        <taxon>Pucciniomycotina</taxon>
        <taxon>Microbotryomycetes</taxon>
        <taxon>Sporidiobolales</taxon>
        <taxon>Sporidiobolaceae</taxon>
        <taxon>Rhodotorula</taxon>
    </lineage>
</organism>
<evidence type="ECO:0000313" key="2">
    <source>
        <dbReference type="EMBL" id="PRQ70004.1"/>
    </source>
</evidence>
<protein>
    <submittedName>
        <fullName evidence="2">Uncharacterized protein</fullName>
    </submittedName>
</protein>
<dbReference type="AlphaFoldDB" id="A0A2S9ZW81"/>
<feature type="compositionally biased region" description="Low complexity" evidence="1">
    <location>
        <begin position="229"/>
        <end position="248"/>
    </location>
</feature>
<gene>
    <name evidence="2" type="ORF">AAT19DRAFT_11657</name>
</gene>
<dbReference type="EMBL" id="LCTV02000017">
    <property type="protein sequence ID" value="PRQ70004.1"/>
    <property type="molecule type" value="Genomic_DNA"/>
</dbReference>
<sequence>MVRGAALGAGSEGAAAAAGAGAASPLTWGASSCCAGAGASCAAAAWAFAASAQFEGVDDDVSAAVVASATGLPQTPVGVGAGTNDEGVTELTSLAPLTCVCAADATAAAAPRGTPFTPTAPPRPPRPPLAPPRPPRTPSKPPRPLAANPPREGREATGTDGAVAAFSTFLSFLVLTAPHCCARPSDIRTMATSTSPLASLIAKSTSSSVQSGKSSFAVASLSEYFARSWRTSSDSSRSRVGAGTTAETPPRPRRGRPVPRAGVDIVGL</sequence>
<feature type="compositionally biased region" description="Pro residues" evidence="1">
    <location>
        <begin position="118"/>
        <end position="144"/>
    </location>
</feature>
<evidence type="ECO:0000313" key="3">
    <source>
        <dbReference type="Proteomes" id="UP000239560"/>
    </source>
</evidence>
<accession>A0A2S9ZW81</accession>
<proteinExistence type="predicted"/>
<feature type="region of interest" description="Disordered" evidence="1">
    <location>
        <begin position="229"/>
        <end position="268"/>
    </location>
</feature>
<dbReference type="Proteomes" id="UP000239560">
    <property type="component" value="Unassembled WGS sequence"/>
</dbReference>